<gene>
    <name evidence="3" type="ORF">OMED0929_LOCUS2900</name>
</gene>
<accession>A0A7S0KG68</accession>
<sequence length="477" mass="51795">MCDLDPPRGDERAVIALVRCSPAQIARWCASAREGRGIDVTFDRECGGASSSFAAPSTHENGANVAVKASVRCSVRSGSETCAFRGIEDDGKSVVVRGSVVGASERDAPALTVLGAAALKCRPIRSLEDGTAARVKQRGEEELREKRERHAKIVEVGEVPANAAEAARTPVRRELERWSRIVGASMMGGSGGDIVRLRNALAALLHERPLSRNALQECVERGYALAGRESAPNQKFTRDAIKQVSAFRSPGRYELLASVRKHAAEQHVTLTALVRDMKFKDVGDKDKAKRSVGGTGTGASAPASARAVESSVPTPPLQEPPRVLRNGVVVDLGGDRSPSIDLDPHAHVIPRSSSFTETQIVVAPRAAGDDDDAWRNFQPSPPIGIIETADEFEAIKAMYDAKYAAYLSMHARLTANANEYEALRKRDRQVAARALERFTRLRRDRYAEMRVAFDALHDELADISRAVDAYSRLHPVH</sequence>
<dbReference type="PROSITE" id="PS51980">
    <property type="entry name" value="OCEL"/>
    <property type="match status" value="1"/>
</dbReference>
<organism evidence="3">
    <name type="scientific">Ostreococcus mediterraneus</name>
    <dbReference type="NCBI Taxonomy" id="1486918"/>
    <lineage>
        <taxon>Eukaryota</taxon>
        <taxon>Viridiplantae</taxon>
        <taxon>Chlorophyta</taxon>
        <taxon>Mamiellophyceae</taxon>
        <taxon>Mamiellales</taxon>
        <taxon>Bathycoccaceae</taxon>
        <taxon>Ostreococcus</taxon>
    </lineage>
</organism>
<protein>
    <recommendedName>
        <fullName evidence="2">OCEL domain-containing protein</fullName>
    </recommendedName>
</protein>
<reference evidence="3" key="1">
    <citation type="submission" date="2021-01" db="EMBL/GenBank/DDBJ databases">
        <authorList>
            <person name="Corre E."/>
            <person name="Pelletier E."/>
            <person name="Niang G."/>
            <person name="Scheremetjew M."/>
            <person name="Finn R."/>
            <person name="Kale V."/>
            <person name="Holt S."/>
            <person name="Cochrane G."/>
            <person name="Meng A."/>
            <person name="Brown T."/>
            <person name="Cohen L."/>
        </authorList>
    </citation>
    <scope>NUCLEOTIDE SEQUENCE</scope>
    <source>
        <strain evidence="3">Clade-D-RCC2572</strain>
    </source>
</reference>
<dbReference type="SUPFAM" id="SSF144292">
    <property type="entry name" value="occludin/ELL-like"/>
    <property type="match status" value="1"/>
</dbReference>
<dbReference type="InterPro" id="IPR010844">
    <property type="entry name" value="Occludin_ELL"/>
</dbReference>
<evidence type="ECO:0000256" key="1">
    <source>
        <dbReference type="SAM" id="MobiDB-lite"/>
    </source>
</evidence>
<evidence type="ECO:0000259" key="2">
    <source>
        <dbReference type="PROSITE" id="PS51980"/>
    </source>
</evidence>
<dbReference type="EMBL" id="HBEW01003500">
    <property type="protein sequence ID" value="CAD8580624.1"/>
    <property type="molecule type" value="Transcribed_RNA"/>
</dbReference>
<name>A0A7S0KG68_9CHLO</name>
<evidence type="ECO:0000313" key="3">
    <source>
        <dbReference type="EMBL" id="CAD8580624.1"/>
    </source>
</evidence>
<feature type="compositionally biased region" description="Low complexity" evidence="1">
    <location>
        <begin position="298"/>
        <end position="312"/>
    </location>
</feature>
<feature type="domain" description="OCEL" evidence="2">
    <location>
        <begin position="377"/>
        <end position="475"/>
    </location>
</feature>
<proteinExistence type="predicted"/>
<feature type="region of interest" description="Disordered" evidence="1">
    <location>
        <begin position="284"/>
        <end position="322"/>
    </location>
</feature>
<dbReference type="AlphaFoldDB" id="A0A7S0KG68"/>